<comment type="caution">
    <text evidence="2">The sequence shown here is derived from an EMBL/GenBank/DDBJ whole genome shotgun (WGS) entry which is preliminary data.</text>
</comment>
<feature type="transmembrane region" description="Helical" evidence="1">
    <location>
        <begin position="127"/>
        <end position="157"/>
    </location>
</feature>
<keyword evidence="1" id="KW-0812">Transmembrane</keyword>
<feature type="transmembrane region" description="Helical" evidence="1">
    <location>
        <begin position="20"/>
        <end position="37"/>
    </location>
</feature>
<organism evidence="2 3">
    <name type="scientific">Candidatus Woykebacteria bacterium RBG_13_40_15</name>
    <dbReference type="NCBI Taxonomy" id="1802593"/>
    <lineage>
        <taxon>Bacteria</taxon>
        <taxon>Candidatus Woykeibacteriota</taxon>
    </lineage>
</organism>
<accession>A0A1G1W967</accession>
<dbReference type="InterPro" id="IPR055966">
    <property type="entry name" value="DUF7544"/>
</dbReference>
<reference evidence="2 3" key="1">
    <citation type="journal article" date="2016" name="Nat. Commun.">
        <title>Thousands of microbial genomes shed light on interconnected biogeochemical processes in an aquifer system.</title>
        <authorList>
            <person name="Anantharaman K."/>
            <person name="Brown C.T."/>
            <person name="Hug L.A."/>
            <person name="Sharon I."/>
            <person name="Castelle C.J."/>
            <person name="Probst A.J."/>
            <person name="Thomas B.C."/>
            <person name="Singh A."/>
            <person name="Wilkins M.J."/>
            <person name="Karaoz U."/>
            <person name="Brodie E.L."/>
            <person name="Williams K.H."/>
            <person name="Hubbard S.S."/>
            <person name="Banfield J.F."/>
        </authorList>
    </citation>
    <scope>NUCLEOTIDE SEQUENCE [LARGE SCALE GENOMIC DNA]</scope>
</reference>
<dbReference type="EMBL" id="MHCP01000015">
    <property type="protein sequence ID" value="OGY24205.1"/>
    <property type="molecule type" value="Genomic_DNA"/>
</dbReference>
<keyword evidence="1" id="KW-1133">Transmembrane helix</keyword>
<feature type="transmembrane region" description="Helical" evidence="1">
    <location>
        <begin position="163"/>
        <end position="189"/>
    </location>
</feature>
<protein>
    <recommendedName>
        <fullName evidence="4">Glycerophosphoryl diester phosphodiesterase membrane domain-containing protein</fullName>
    </recommendedName>
</protein>
<gene>
    <name evidence="2" type="ORF">A2172_01540</name>
</gene>
<evidence type="ECO:0008006" key="4">
    <source>
        <dbReference type="Google" id="ProtNLM"/>
    </source>
</evidence>
<dbReference type="AlphaFoldDB" id="A0A1G1W967"/>
<name>A0A1G1W967_9BACT</name>
<keyword evidence="1" id="KW-0472">Membrane</keyword>
<proteinExistence type="predicted"/>
<dbReference type="STRING" id="1802593.A2172_01540"/>
<evidence type="ECO:0000256" key="1">
    <source>
        <dbReference type="SAM" id="Phobius"/>
    </source>
</evidence>
<dbReference type="Pfam" id="PF24400">
    <property type="entry name" value="DUF7544"/>
    <property type="match status" value="1"/>
</dbReference>
<feature type="transmembrane region" description="Helical" evidence="1">
    <location>
        <begin position="223"/>
        <end position="256"/>
    </location>
</feature>
<dbReference type="Proteomes" id="UP000176631">
    <property type="component" value="Unassembled WGS sequence"/>
</dbReference>
<feature type="transmembrane region" description="Helical" evidence="1">
    <location>
        <begin position="73"/>
        <end position="106"/>
    </location>
</feature>
<evidence type="ECO:0000313" key="3">
    <source>
        <dbReference type="Proteomes" id="UP000176631"/>
    </source>
</evidence>
<sequence>MDFSALIKKSFDIAWHNRVLWLFGFLSGGVTGIGSLNPNSFNIGLPSSEKSTEHTSNVLGAMDPSAISSQTWLIILLVAALVILVLVLIAIFVSNWAAGALVFSILERDKQRPSFSVGARAGFKYWWKFWLLTLTLGLLILAFMLMLALPAILLFISRLQVLAIIYIVLAVIIFVLAIFVISTIGSLIITISQRIIIQKEVGVLESIRLSGGLIKKYLGESLLAYLVAIGLNFAAVFAAMVIFIPIAVVLILMFVIGIAFHLFIWLGLILMIPALLFLFAISGFWQAFNASYWTLVYEHLASKEGW</sequence>
<evidence type="ECO:0000313" key="2">
    <source>
        <dbReference type="EMBL" id="OGY24205.1"/>
    </source>
</evidence>